<gene>
    <name evidence="1" type="ORF">PYW08_011918</name>
</gene>
<keyword evidence="2" id="KW-1185">Reference proteome</keyword>
<dbReference type="EMBL" id="CM056779">
    <property type="protein sequence ID" value="KAJ8719743.1"/>
    <property type="molecule type" value="Genomic_DNA"/>
</dbReference>
<name>A0ACC2QND5_9NEOP</name>
<organism evidence="1 2">
    <name type="scientific">Mythimna loreyi</name>
    <dbReference type="NCBI Taxonomy" id="667449"/>
    <lineage>
        <taxon>Eukaryota</taxon>
        <taxon>Metazoa</taxon>
        <taxon>Ecdysozoa</taxon>
        <taxon>Arthropoda</taxon>
        <taxon>Hexapoda</taxon>
        <taxon>Insecta</taxon>
        <taxon>Pterygota</taxon>
        <taxon>Neoptera</taxon>
        <taxon>Endopterygota</taxon>
        <taxon>Lepidoptera</taxon>
        <taxon>Glossata</taxon>
        <taxon>Ditrysia</taxon>
        <taxon>Noctuoidea</taxon>
        <taxon>Noctuidae</taxon>
        <taxon>Noctuinae</taxon>
        <taxon>Hadenini</taxon>
        <taxon>Mythimna</taxon>
    </lineage>
</organism>
<evidence type="ECO:0000313" key="1">
    <source>
        <dbReference type="EMBL" id="KAJ8719743.1"/>
    </source>
</evidence>
<reference evidence="1" key="1">
    <citation type="submission" date="2023-03" db="EMBL/GenBank/DDBJ databases">
        <title>Chromosome-level genomes of two armyworms, Mythimna separata and Mythimna loreyi, provide insights into the biosynthesis and reception of sex pheromones.</title>
        <authorList>
            <person name="Zhao H."/>
        </authorList>
    </citation>
    <scope>NUCLEOTIDE SEQUENCE</scope>
    <source>
        <strain evidence="1">BeijingLab</strain>
    </source>
</reference>
<sequence>MKYARALSPNSVCSQCWTGSETTVVRARINRSKDHTWNRKPGLNKLNDSHAYNRIKTGLKKSNPAAIVLWAFHNLPSQRGLTSRRVIGFLKKHYKVKDNPKNTGKSIGNMIRCAVEFGLLKKRGNKFFLAPKSRL</sequence>
<dbReference type="Proteomes" id="UP001231649">
    <property type="component" value="Chromosome 3"/>
</dbReference>
<accession>A0ACC2QND5</accession>
<comment type="caution">
    <text evidence="1">The sequence shown here is derived from an EMBL/GenBank/DDBJ whole genome shotgun (WGS) entry which is preliminary data.</text>
</comment>
<proteinExistence type="predicted"/>
<protein>
    <submittedName>
        <fullName evidence="1">Uncharacterized protein</fullName>
    </submittedName>
</protein>
<evidence type="ECO:0000313" key="2">
    <source>
        <dbReference type="Proteomes" id="UP001231649"/>
    </source>
</evidence>